<reference evidence="6" key="1">
    <citation type="submission" date="2020-02" db="EMBL/GenBank/DDBJ databases">
        <authorList>
            <person name="Meier V. D."/>
        </authorList>
    </citation>
    <scope>NUCLEOTIDE SEQUENCE</scope>
    <source>
        <strain evidence="6">AVDCRST_MAG22</strain>
    </source>
</reference>
<dbReference type="InterPro" id="IPR000064">
    <property type="entry name" value="NLP_P60_dom"/>
</dbReference>
<comment type="similarity">
    <text evidence="1">Belongs to the peptidase C40 family.</text>
</comment>
<dbReference type="PANTHER" id="PTHR47053:SF1">
    <property type="entry name" value="MUREIN DD-ENDOPEPTIDASE MEPH-RELATED"/>
    <property type="match status" value="1"/>
</dbReference>
<keyword evidence="2" id="KW-0645">Protease</keyword>
<evidence type="ECO:0000313" key="6">
    <source>
        <dbReference type="EMBL" id="CAA9420041.1"/>
    </source>
</evidence>
<evidence type="ECO:0000256" key="1">
    <source>
        <dbReference type="ARBA" id="ARBA00007074"/>
    </source>
</evidence>
<dbReference type="Pfam" id="PF00877">
    <property type="entry name" value="NLPC_P60"/>
    <property type="match status" value="1"/>
</dbReference>
<dbReference type="GO" id="GO:0006508">
    <property type="term" value="P:proteolysis"/>
    <property type="evidence" value="ECO:0007669"/>
    <property type="project" value="UniProtKB-KW"/>
</dbReference>
<dbReference type="InterPro" id="IPR041382">
    <property type="entry name" value="SH3_16"/>
</dbReference>
<evidence type="ECO:0000256" key="3">
    <source>
        <dbReference type="ARBA" id="ARBA00022801"/>
    </source>
</evidence>
<proteinExistence type="inferred from homology"/>
<dbReference type="GO" id="GO:0008234">
    <property type="term" value="F:cysteine-type peptidase activity"/>
    <property type="evidence" value="ECO:0007669"/>
    <property type="project" value="UniProtKB-KW"/>
</dbReference>
<dbReference type="AlphaFoldDB" id="A0A6J4PMI0"/>
<dbReference type="EMBL" id="CADCUV010000114">
    <property type="protein sequence ID" value="CAA9420041.1"/>
    <property type="molecule type" value="Genomic_DNA"/>
</dbReference>
<keyword evidence="4" id="KW-0788">Thiol protease</keyword>
<gene>
    <name evidence="6" type="ORF">AVDCRST_MAG22-2492</name>
</gene>
<name>A0A6J4PMI0_9ACTN</name>
<dbReference type="InterPro" id="IPR051202">
    <property type="entry name" value="Peptidase_C40"/>
</dbReference>
<keyword evidence="3" id="KW-0378">Hydrolase</keyword>
<dbReference type="PROSITE" id="PS51935">
    <property type="entry name" value="NLPC_P60"/>
    <property type="match status" value="1"/>
</dbReference>
<organism evidence="6">
    <name type="scientific">uncultured Rubrobacteraceae bacterium</name>
    <dbReference type="NCBI Taxonomy" id="349277"/>
    <lineage>
        <taxon>Bacteria</taxon>
        <taxon>Bacillati</taxon>
        <taxon>Actinomycetota</taxon>
        <taxon>Rubrobacteria</taxon>
        <taxon>Rubrobacterales</taxon>
        <taxon>Rubrobacteraceae</taxon>
        <taxon>environmental samples</taxon>
    </lineage>
</organism>
<dbReference type="Pfam" id="PF18348">
    <property type="entry name" value="SH3_16"/>
    <property type="match status" value="1"/>
</dbReference>
<protein>
    <recommendedName>
        <fullName evidence="5">NlpC/P60 domain-containing protein</fullName>
    </recommendedName>
</protein>
<evidence type="ECO:0000256" key="4">
    <source>
        <dbReference type="ARBA" id="ARBA00022807"/>
    </source>
</evidence>
<dbReference type="PANTHER" id="PTHR47053">
    <property type="entry name" value="MUREIN DD-ENDOPEPTIDASE MEPH-RELATED"/>
    <property type="match status" value="1"/>
</dbReference>
<evidence type="ECO:0000259" key="5">
    <source>
        <dbReference type="PROSITE" id="PS51935"/>
    </source>
</evidence>
<dbReference type="InterPro" id="IPR038765">
    <property type="entry name" value="Papain-like_cys_pep_sf"/>
</dbReference>
<evidence type="ECO:0000256" key="2">
    <source>
        <dbReference type="ARBA" id="ARBA00022670"/>
    </source>
</evidence>
<dbReference type="Gene3D" id="2.30.30.40">
    <property type="entry name" value="SH3 Domains"/>
    <property type="match status" value="1"/>
</dbReference>
<dbReference type="SUPFAM" id="SSF54001">
    <property type="entry name" value="Cysteine proteinases"/>
    <property type="match status" value="1"/>
</dbReference>
<sequence length="240" mass="25313">MGNGLIAASSVPVLEGPEEDAPLVTELVVGERLQVLEDRGDWLRVVVPGHATHLDPRGYPGWSRPDGLVRASGLEPDLAVVAPNGAGLPLGARLRREGGGVRLPDGGVAALEPGAVKPAGDPVRASPVEVSRGLLGLPYRWGGTDSTTGMDCSGLVFRVMGLLGVAVPRDADDQFGRAPFRSREGWEGAERDDLVFFGEDSVTHVGFYLGDGTYLSEHGSSGTVVRGVEEDPYWGFARYA</sequence>
<accession>A0A6J4PMI0</accession>
<feature type="domain" description="NlpC/P60" evidence="5">
    <location>
        <begin position="121"/>
        <end position="240"/>
    </location>
</feature>
<dbReference type="Gene3D" id="3.90.1720.10">
    <property type="entry name" value="endopeptidase domain like (from Nostoc punctiforme)"/>
    <property type="match status" value="1"/>
</dbReference>